<dbReference type="PANTHER" id="PTHR13100">
    <property type="entry name" value="CELL GROWTH-REGULATING NUCLEOLAR PROTEIN LYAR"/>
    <property type="match status" value="1"/>
</dbReference>
<evidence type="ECO:0000256" key="6">
    <source>
        <dbReference type="ARBA" id="ARBA00023242"/>
    </source>
</evidence>
<evidence type="ECO:0000256" key="4">
    <source>
        <dbReference type="ARBA" id="ARBA00022771"/>
    </source>
</evidence>
<evidence type="ECO:0000256" key="7">
    <source>
        <dbReference type="ARBA" id="ARBA00061084"/>
    </source>
</evidence>
<keyword evidence="4 8" id="KW-0863">Zinc-finger</keyword>
<keyword evidence="11" id="KW-1185">Reference proteome</keyword>
<keyword evidence="3" id="KW-0677">Repeat</keyword>
<evidence type="ECO:0000256" key="5">
    <source>
        <dbReference type="ARBA" id="ARBA00022833"/>
    </source>
</evidence>
<dbReference type="InterPro" id="IPR036236">
    <property type="entry name" value="Znf_C2H2_sf"/>
</dbReference>
<reference evidence="10 11" key="1">
    <citation type="journal article" date="2023" name="Elife">
        <title>Identification of key yeast species and microbe-microbe interactions impacting larval growth of Drosophila in the wild.</title>
        <authorList>
            <person name="Mure A."/>
            <person name="Sugiura Y."/>
            <person name="Maeda R."/>
            <person name="Honda K."/>
            <person name="Sakurai N."/>
            <person name="Takahashi Y."/>
            <person name="Watada M."/>
            <person name="Katoh T."/>
            <person name="Gotoh A."/>
            <person name="Gotoh Y."/>
            <person name="Taniguchi I."/>
            <person name="Nakamura K."/>
            <person name="Hayashi T."/>
            <person name="Katayama T."/>
            <person name="Uemura T."/>
            <person name="Hattori Y."/>
        </authorList>
    </citation>
    <scope>NUCLEOTIDE SEQUENCE [LARGE SCALE GENOMIC DNA]</scope>
    <source>
        <strain evidence="10 11">PK-24</strain>
    </source>
</reference>
<comment type="caution">
    <text evidence="10">The sequence shown here is derived from an EMBL/GenBank/DDBJ whole genome shotgun (WGS) entry which is preliminary data.</text>
</comment>
<dbReference type="InterPro" id="IPR039999">
    <property type="entry name" value="LYAR"/>
</dbReference>
<evidence type="ECO:0000313" key="10">
    <source>
        <dbReference type="EMBL" id="GMM45139.1"/>
    </source>
</evidence>
<evidence type="ECO:0000256" key="2">
    <source>
        <dbReference type="ARBA" id="ARBA00022723"/>
    </source>
</evidence>
<dbReference type="GO" id="GO:0005730">
    <property type="term" value="C:nucleolus"/>
    <property type="evidence" value="ECO:0007669"/>
    <property type="project" value="TreeGrafter"/>
</dbReference>
<dbReference type="SUPFAM" id="SSF57667">
    <property type="entry name" value="beta-beta-alpha zinc fingers"/>
    <property type="match status" value="2"/>
</dbReference>
<keyword evidence="5" id="KW-0862">Zinc</keyword>
<keyword evidence="6" id="KW-0539">Nucleus</keyword>
<dbReference type="GO" id="GO:0006364">
    <property type="term" value="P:rRNA processing"/>
    <property type="evidence" value="ECO:0007669"/>
    <property type="project" value="TreeGrafter"/>
</dbReference>
<evidence type="ECO:0000259" key="9">
    <source>
        <dbReference type="Pfam" id="PF08790"/>
    </source>
</evidence>
<evidence type="ECO:0000313" key="11">
    <source>
        <dbReference type="Proteomes" id="UP001378960"/>
    </source>
</evidence>
<sequence>MVSFSCEVCNDTVVKRKLQQHQRSCRGSYFTCIDCSTTFYGNDHQSHTSCISEAEKYEKALYKGKKGKQQQQQQNKVTKPVKETPIKKVETVKEAKPVEKTKESRKSLDFGKFINKPTTLYKLFKESKKETKLNDKSEFLKNVKISKNDDGSFSLTL</sequence>
<dbReference type="Gene3D" id="3.30.1490.490">
    <property type="match status" value="1"/>
</dbReference>
<protein>
    <recommendedName>
        <fullName evidence="9">Zinc finger C2H2 LYAR-type domain-containing protein</fullName>
    </recommendedName>
</protein>
<evidence type="ECO:0000256" key="3">
    <source>
        <dbReference type="ARBA" id="ARBA00022737"/>
    </source>
</evidence>
<proteinExistence type="inferred from homology"/>
<dbReference type="PANTHER" id="PTHR13100:SF10">
    <property type="entry name" value="CELL GROWTH-REGULATING NUCLEOLAR PROTEIN"/>
    <property type="match status" value="1"/>
</dbReference>
<dbReference type="GO" id="GO:0008270">
    <property type="term" value="F:zinc ion binding"/>
    <property type="evidence" value="ECO:0007669"/>
    <property type="project" value="UniProtKB-KW"/>
</dbReference>
<dbReference type="Proteomes" id="UP001378960">
    <property type="component" value="Unassembled WGS sequence"/>
</dbReference>
<organism evidence="10 11">
    <name type="scientific">Pichia kluyveri</name>
    <name type="common">Yeast</name>
    <dbReference type="NCBI Taxonomy" id="36015"/>
    <lineage>
        <taxon>Eukaryota</taxon>
        <taxon>Fungi</taxon>
        <taxon>Dikarya</taxon>
        <taxon>Ascomycota</taxon>
        <taxon>Saccharomycotina</taxon>
        <taxon>Pichiomycetes</taxon>
        <taxon>Pichiales</taxon>
        <taxon>Pichiaceae</taxon>
        <taxon>Pichia</taxon>
    </lineage>
</organism>
<dbReference type="GO" id="GO:0000122">
    <property type="term" value="P:negative regulation of transcription by RNA polymerase II"/>
    <property type="evidence" value="ECO:0007669"/>
    <property type="project" value="TreeGrafter"/>
</dbReference>
<dbReference type="FunFam" id="3.30.1490.490:FF:000001">
    <property type="entry name" value="cell growth-regulating nucleolar protein-like"/>
    <property type="match status" value="1"/>
</dbReference>
<comment type="similarity">
    <text evidence="7">Belongs to the UPF0743 family.</text>
</comment>
<evidence type="ECO:0000256" key="8">
    <source>
        <dbReference type="PROSITE-ProRule" id="PRU01145"/>
    </source>
</evidence>
<dbReference type="AlphaFoldDB" id="A0AAV5R3C4"/>
<keyword evidence="2" id="KW-0479">Metal-binding</keyword>
<gene>
    <name evidence="10" type="ORF">DAPK24_017140</name>
</gene>
<dbReference type="InterPro" id="IPR014898">
    <property type="entry name" value="Znf_C2H2_LYAR"/>
</dbReference>
<accession>A0AAV5R3C4</accession>
<name>A0AAV5R3C4_PICKL</name>
<comment type="subcellular location">
    <subcellularLocation>
        <location evidence="1">Nucleus</location>
    </subcellularLocation>
</comment>
<dbReference type="GO" id="GO:0003677">
    <property type="term" value="F:DNA binding"/>
    <property type="evidence" value="ECO:0007669"/>
    <property type="project" value="InterPro"/>
</dbReference>
<evidence type="ECO:0000256" key="1">
    <source>
        <dbReference type="ARBA" id="ARBA00004123"/>
    </source>
</evidence>
<dbReference type="EMBL" id="BTGB01000002">
    <property type="protein sequence ID" value="GMM45139.1"/>
    <property type="molecule type" value="Genomic_DNA"/>
</dbReference>
<feature type="domain" description="Zinc finger C2H2 LYAR-type" evidence="9">
    <location>
        <begin position="30"/>
        <end position="57"/>
    </location>
</feature>
<dbReference type="Pfam" id="PF08790">
    <property type="entry name" value="zf-LYAR"/>
    <property type="match status" value="1"/>
</dbReference>
<dbReference type="PROSITE" id="PS51804">
    <property type="entry name" value="ZF_C2HC_LYAR"/>
    <property type="match status" value="2"/>
</dbReference>